<proteinExistence type="inferred from homology"/>
<dbReference type="InterPro" id="IPR051227">
    <property type="entry name" value="CS_glycosyltransferase"/>
</dbReference>
<dbReference type="eggNOG" id="KOG3708">
    <property type="taxonomic scope" value="Eukaryota"/>
</dbReference>
<name>A0A067QR13_ZOONE</name>
<dbReference type="STRING" id="136037.A0A067QR13"/>
<evidence type="ECO:0000256" key="9">
    <source>
        <dbReference type="RuleBase" id="RU364016"/>
    </source>
</evidence>
<feature type="region of interest" description="Disordered" evidence="10">
    <location>
        <begin position="52"/>
        <end position="85"/>
    </location>
</feature>
<evidence type="ECO:0000313" key="11">
    <source>
        <dbReference type="EMBL" id="KDR11049.1"/>
    </source>
</evidence>
<dbReference type="Proteomes" id="UP000027135">
    <property type="component" value="Unassembled WGS sequence"/>
</dbReference>
<dbReference type="Gene3D" id="3.90.550.50">
    <property type="match status" value="1"/>
</dbReference>
<evidence type="ECO:0000256" key="2">
    <source>
        <dbReference type="ARBA" id="ARBA00009239"/>
    </source>
</evidence>
<dbReference type="AlphaFoldDB" id="A0A067QR13"/>
<feature type="transmembrane region" description="Helical" evidence="9">
    <location>
        <begin position="16"/>
        <end position="35"/>
    </location>
</feature>
<comment type="subcellular location">
    <subcellularLocation>
        <location evidence="1 9">Golgi apparatus</location>
        <location evidence="1 9">Golgi stack membrane</location>
        <topology evidence="1 9">Single-pass type II membrane protein</topology>
    </subcellularLocation>
</comment>
<dbReference type="EC" id="2.4.1.-" evidence="9"/>
<evidence type="ECO:0000256" key="3">
    <source>
        <dbReference type="ARBA" id="ARBA00022679"/>
    </source>
</evidence>
<dbReference type="PANTHER" id="PTHR12369:SF13">
    <property type="entry name" value="HEXOSYLTRANSFERASE"/>
    <property type="match status" value="1"/>
</dbReference>
<keyword evidence="3 9" id="KW-0808">Transferase</keyword>
<dbReference type="OMA" id="YLNRVRM"/>
<dbReference type="Pfam" id="PF05679">
    <property type="entry name" value="CHGN"/>
    <property type="match status" value="1"/>
</dbReference>
<evidence type="ECO:0000256" key="8">
    <source>
        <dbReference type="ARBA" id="ARBA00023136"/>
    </source>
</evidence>
<comment type="similarity">
    <text evidence="2 9">Belongs to the chondroitin N-acetylgalactosaminyltransferase family.</text>
</comment>
<feature type="compositionally biased region" description="Low complexity" evidence="10">
    <location>
        <begin position="76"/>
        <end position="85"/>
    </location>
</feature>
<sequence length="785" mass="89613">MKVFPFISTLCRQNKYFIIGLCLGMFTGLILAPILENDCLFNESRESYTSDHLSRSRSLSSDSETKGDEYEPRVNLAAKPKAAQKKPQLLNRPRYYSTELGIREKLFVGVLSSQYDVSAHGVALNKTIAHLVDKVMFFIDAPGPRKLNISMPGGIVGFTDTKKILKPFHMLKYITDNYLDEFDFYFLIKDTTYVKARQLYEMVQGISVSEDVHAGSGKRNEYTSFCSLDAGLLLSNSVIHKVMSSLDWCVKNAFSYSDDDNLGRCILHATAISCQESIQGYALTSYTLDRTFNMEDDIQRLARDSRFDSALTLYPVQEPNILFQLHAYFCKVGLVHKEQAITTLHNSLVNMSELTPGGRNSVTWPVGSPSGNVPTNRFDVLRWDYFTDTEIYLHSDFSNVKKLDGADKTDIQYVMNASIKQMEAEWGEHLQYRHLINGYRRFDPSRGMDYRLDLAFRDTTTGQEVHKRVEVCKPLGRVEVVPMPYVTENVRVNLVLPVEAEYKHEALKFMENYARICMEKQDKTFLMLVLLYDPSLPGKGTKDDIFLSVKEMALTLSDRYKKDGSKIAWVSIKIPSSYEFPSDPLLEFVVADLVVRKFSPESLILTCQSNMDLRQDYLNRVRMNTILGWQVFSPIPFSEYHPDIVYRSTSTRSKELDIDKTYGHYDTGEFSHIAFHAHDYTTARKQIEDMIPIVRNDRDIHSLITMKYDNQSTSPSSLYGMFISSGSLHILRAVEPGLRLHYRERNCQHLNIQCAEARAFNLGSKSQLAQLILDYVASHSPASSA</sequence>
<keyword evidence="6 9" id="KW-1133">Transmembrane helix</keyword>
<dbReference type="InParanoid" id="A0A067QR13"/>
<keyword evidence="4 9" id="KW-0812">Transmembrane</keyword>
<evidence type="ECO:0000256" key="1">
    <source>
        <dbReference type="ARBA" id="ARBA00004447"/>
    </source>
</evidence>
<evidence type="ECO:0000256" key="10">
    <source>
        <dbReference type="SAM" id="MobiDB-lite"/>
    </source>
</evidence>
<dbReference type="GO" id="GO:0032580">
    <property type="term" value="C:Golgi cisterna membrane"/>
    <property type="evidence" value="ECO:0007669"/>
    <property type="project" value="UniProtKB-SubCell"/>
</dbReference>
<feature type="compositionally biased region" description="Basic and acidic residues" evidence="10">
    <location>
        <begin position="63"/>
        <end position="72"/>
    </location>
</feature>
<keyword evidence="7 9" id="KW-0333">Golgi apparatus</keyword>
<evidence type="ECO:0000313" key="12">
    <source>
        <dbReference type="Proteomes" id="UP000027135"/>
    </source>
</evidence>
<organism evidence="11 12">
    <name type="scientific">Zootermopsis nevadensis</name>
    <name type="common">Dampwood termite</name>
    <dbReference type="NCBI Taxonomy" id="136037"/>
    <lineage>
        <taxon>Eukaryota</taxon>
        <taxon>Metazoa</taxon>
        <taxon>Ecdysozoa</taxon>
        <taxon>Arthropoda</taxon>
        <taxon>Hexapoda</taxon>
        <taxon>Insecta</taxon>
        <taxon>Pterygota</taxon>
        <taxon>Neoptera</taxon>
        <taxon>Polyneoptera</taxon>
        <taxon>Dictyoptera</taxon>
        <taxon>Blattodea</taxon>
        <taxon>Blattoidea</taxon>
        <taxon>Termitoidae</taxon>
        <taxon>Termopsidae</taxon>
        <taxon>Zootermopsis</taxon>
    </lineage>
</organism>
<reference evidence="11 12" key="1">
    <citation type="journal article" date="2014" name="Nat. Commun.">
        <title>Molecular traces of alternative social organization in a termite genome.</title>
        <authorList>
            <person name="Terrapon N."/>
            <person name="Li C."/>
            <person name="Robertson H.M."/>
            <person name="Ji L."/>
            <person name="Meng X."/>
            <person name="Booth W."/>
            <person name="Chen Z."/>
            <person name="Childers C.P."/>
            <person name="Glastad K.M."/>
            <person name="Gokhale K."/>
            <person name="Gowin J."/>
            <person name="Gronenberg W."/>
            <person name="Hermansen R.A."/>
            <person name="Hu H."/>
            <person name="Hunt B.G."/>
            <person name="Huylmans A.K."/>
            <person name="Khalil S.M."/>
            <person name="Mitchell R.D."/>
            <person name="Munoz-Torres M.C."/>
            <person name="Mustard J.A."/>
            <person name="Pan H."/>
            <person name="Reese J.T."/>
            <person name="Scharf M.E."/>
            <person name="Sun F."/>
            <person name="Vogel H."/>
            <person name="Xiao J."/>
            <person name="Yang W."/>
            <person name="Yang Z."/>
            <person name="Yang Z."/>
            <person name="Zhou J."/>
            <person name="Zhu J."/>
            <person name="Brent C.S."/>
            <person name="Elsik C.G."/>
            <person name="Goodisman M.A."/>
            <person name="Liberles D.A."/>
            <person name="Roe R.M."/>
            <person name="Vargo E.L."/>
            <person name="Vilcinskas A."/>
            <person name="Wang J."/>
            <person name="Bornberg-Bauer E."/>
            <person name="Korb J."/>
            <person name="Zhang G."/>
            <person name="Liebig J."/>
        </authorList>
    </citation>
    <scope>NUCLEOTIDE SEQUENCE [LARGE SCALE GENOMIC DNA]</scope>
    <source>
        <tissue evidence="11">Whole organism</tissue>
    </source>
</reference>
<dbReference type="GO" id="GO:0047238">
    <property type="term" value="F:glucuronosyl-N-acetylgalactosaminyl-proteoglycan 4-beta-N-acetylgalactosaminyltransferase activity"/>
    <property type="evidence" value="ECO:0007669"/>
    <property type="project" value="TreeGrafter"/>
</dbReference>
<evidence type="ECO:0000256" key="5">
    <source>
        <dbReference type="ARBA" id="ARBA00022968"/>
    </source>
</evidence>
<evidence type="ECO:0000256" key="7">
    <source>
        <dbReference type="ARBA" id="ARBA00023034"/>
    </source>
</evidence>
<dbReference type="FunCoup" id="A0A067QR13">
    <property type="interactions" value="502"/>
</dbReference>
<gene>
    <name evidence="11" type="ORF">L798_14633</name>
</gene>
<dbReference type="PANTHER" id="PTHR12369">
    <property type="entry name" value="CHONDROITIN SYNTHASE"/>
    <property type="match status" value="1"/>
</dbReference>
<keyword evidence="5 9" id="KW-0735">Signal-anchor</keyword>
<evidence type="ECO:0000256" key="6">
    <source>
        <dbReference type="ARBA" id="ARBA00022989"/>
    </source>
</evidence>
<dbReference type="InterPro" id="IPR008428">
    <property type="entry name" value="Chond_GalNAc"/>
</dbReference>
<keyword evidence="12" id="KW-1185">Reference proteome</keyword>
<accession>A0A067QR13</accession>
<keyword evidence="8 9" id="KW-0472">Membrane</keyword>
<dbReference type="OrthoDB" id="9985088at2759"/>
<evidence type="ECO:0000256" key="4">
    <source>
        <dbReference type="ARBA" id="ARBA00022692"/>
    </source>
</evidence>
<protein>
    <recommendedName>
        <fullName evidence="9">Hexosyltransferase</fullName>
        <ecNumber evidence="9">2.4.1.-</ecNumber>
    </recommendedName>
</protein>
<dbReference type="EMBL" id="KK853123">
    <property type="protein sequence ID" value="KDR11049.1"/>
    <property type="molecule type" value="Genomic_DNA"/>
</dbReference>